<keyword evidence="6" id="KW-0868">Chloride</keyword>
<evidence type="ECO:0000256" key="5">
    <source>
        <dbReference type="ARBA" id="ARBA00034769"/>
    </source>
</evidence>
<dbReference type="GO" id="GO:0005886">
    <property type="term" value="C:plasma membrane"/>
    <property type="evidence" value="ECO:0007669"/>
    <property type="project" value="UniProtKB-SubCell"/>
</dbReference>
<feature type="transmembrane region" description="Helical" evidence="6">
    <location>
        <begin position="36"/>
        <end position="53"/>
    </location>
</feature>
<protein>
    <recommendedName>
        <fullName evidence="6">Bestrophin homolog</fullName>
    </recommendedName>
</protein>
<evidence type="ECO:0000256" key="2">
    <source>
        <dbReference type="ARBA" id="ARBA00022692"/>
    </source>
</evidence>
<dbReference type="GO" id="GO:0034707">
    <property type="term" value="C:chloride channel complex"/>
    <property type="evidence" value="ECO:0007669"/>
    <property type="project" value="UniProtKB-KW"/>
</dbReference>
<feature type="region of interest" description="Disordered" evidence="7">
    <location>
        <begin position="451"/>
        <end position="477"/>
    </location>
</feature>
<dbReference type="Pfam" id="PF01062">
    <property type="entry name" value="Bestrophin"/>
    <property type="match status" value="1"/>
</dbReference>
<sequence>MTITYTLDVSKSHFSSYWKFLLRWRGSVWKSIYRELLVWLAVYSILSCIYRMLLNDEQKIAFEDIAEMCYNYFIFIPLSLMLAFFVCLVITRWWDMFNNIGWIDNIALYIAAYIEGVEDDVRMTRRNIIRYLVLVQAMVFRDISPPIRQRFPTMHSLQEAGFLNQTEMNALDGVESSHAKYWLPVHWAMMLISKAREDGHMKNDDMVTDLYNRLREYRTGLGTLSCYDWVPLPLVYTQVMFLTARFYYLIALMGRQYITTDRSLNVKSPIDLYFPFLTVIELIIYMGWMRVAESLLNPFGSYEDDFEVNYLLDRNLQVGMTIVDSAIGSLPAQEKDQFWHVKHPTPLYSEKMADVQMNPAVGSATKIPEPEKNTLMVQRKEESSSRKSSRQQIGVGSLLKNIKNFGRRPSPIGEGFKSMTMADTEKAAVFPTADKDLSLAKTLPSKLNELVQGNSDKPDFHPTSTAPAKLQTMPNANTKIEQNEETAQYLSTVLEQDELGSEVPKQHSV</sequence>
<comment type="subcellular location">
    <subcellularLocation>
        <location evidence="6">Cell membrane</location>
        <topology evidence="6">Multi-pass membrane protein</topology>
    </subcellularLocation>
    <subcellularLocation>
        <location evidence="1">Membrane</location>
    </subcellularLocation>
</comment>
<keyword evidence="6" id="KW-1003">Cell membrane</keyword>
<accession>A0A914VG12</accession>
<proteinExistence type="inferred from homology"/>
<feature type="transmembrane region" description="Helical" evidence="6">
    <location>
        <begin position="73"/>
        <end position="94"/>
    </location>
</feature>
<comment type="similarity">
    <text evidence="5 6">Belongs to the anion channel-forming bestrophin (TC 1.A.46) family. Calcium-sensitive chloride channel subfamily.</text>
</comment>
<keyword evidence="3 6" id="KW-1133">Transmembrane helix</keyword>
<feature type="transmembrane region" description="Helical" evidence="6">
    <location>
        <begin position="229"/>
        <end position="250"/>
    </location>
</feature>
<dbReference type="AlphaFoldDB" id="A0A914VG12"/>
<evidence type="ECO:0000256" key="4">
    <source>
        <dbReference type="ARBA" id="ARBA00023136"/>
    </source>
</evidence>
<evidence type="ECO:0000256" key="1">
    <source>
        <dbReference type="ARBA" id="ARBA00004370"/>
    </source>
</evidence>
<organism evidence="8 9">
    <name type="scientific">Plectus sambesii</name>
    <dbReference type="NCBI Taxonomy" id="2011161"/>
    <lineage>
        <taxon>Eukaryota</taxon>
        <taxon>Metazoa</taxon>
        <taxon>Ecdysozoa</taxon>
        <taxon>Nematoda</taxon>
        <taxon>Chromadorea</taxon>
        <taxon>Plectida</taxon>
        <taxon>Plectina</taxon>
        <taxon>Plectoidea</taxon>
        <taxon>Plectidae</taxon>
        <taxon>Plectus</taxon>
    </lineage>
</organism>
<reference evidence="9" key="1">
    <citation type="submission" date="2022-11" db="UniProtKB">
        <authorList>
            <consortium name="WormBaseParasite"/>
        </authorList>
    </citation>
    <scope>IDENTIFICATION</scope>
</reference>
<dbReference type="WBParaSite" id="PSAMB.scaffold1845size27347.g15222.t1">
    <property type="protein sequence ID" value="PSAMB.scaffold1845size27347.g15222.t1"/>
    <property type="gene ID" value="PSAMB.scaffold1845size27347.g15222"/>
</dbReference>
<feature type="compositionally biased region" description="Polar residues" evidence="7">
    <location>
        <begin position="462"/>
        <end position="477"/>
    </location>
</feature>
<keyword evidence="6" id="KW-0407">Ion channel</keyword>
<keyword evidence="2 6" id="KW-0812">Transmembrane</keyword>
<dbReference type="GO" id="GO:0005254">
    <property type="term" value="F:chloride channel activity"/>
    <property type="evidence" value="ECO:0007669"/>
    <property type="project" value="UniProtKB-KW"/>
</dbReference>
<dbReference type="InterPro" id="IPR021134">
    <property type="entry name" value="Bestrophin-like"/>
</dbReference>
<dbReference type="PANTHER" id="PTHR10736">
    <property type="entry name" value="BESTROPHIN"/>
    <property type="match status" value="1"/>
</dbReference>
<dbReference type="InterPro" id="IPR000615">
    <property type="entry name" value="Bestrophin"/>
</dbReference>
<keyword evidence="6" id="KW-0406">Ion transport</keyword>
<keyword evidence="4 6" id="KW-0472">Membrane</keyword>
<dbReference type="Proteomes" id="UP000887566">
    <property type="component" value="Unplaced"/>
</dbReference>
<keyword evidence="6" id="KW-0869">Chloride channel</keyword>
<comment type="function">
    <text evidence="6">Forms chloride channels.</text>
</comment>
<evidence type="ECO:0000256" key="3">
    <source>
        <dbReference type="ARBA" id="ARBA00022989"/>
    </source>
</evidence>
<evidence type="ECO:0000313" key="8">
    <source>
        <dbReference type="Proteomes" id="UP000887566"/>
    </source>
</evidence>
<dbReference type="PANTHER" id="PTHR10736:SF0">
    <property type="entry name" value="BESTROPHIN HOMOLOG"/>
    <property type="match status" value="1"/>
</dbReference>
<evidence type="ECO:0000256" key="7">
    <source>
        <dbReference type="SAM" id="MobiDB-lite"/>
    </source>
</evidence>
<keyword evidence="8" id="KW-1185">Reference proteome</keyword>
<keyword evidence="6" id="KW-0813">Transport</keyword>
<evidence type="ECO:0000313" key="9">
    <source>
        <dbReference type="WBParaSite" id="PSAMB.scaffold1845size27347.g15222.t1"/>
    </source>
</evidence>
<feature type="transmembrane region" description="Helical" evidence="6">
    <location>
        <begin position="270"/>
        <end position="288"/>
    </location>
</feature>
<name>A0A914VG12_9BILA</name>
<evidence type="ECO:0000256" key="6">
    <source>
        <dbReference type="RuleBase" id="RU363126"/>
    </source>
</evidence>